<sequence>HIPRSQNAFILFRIDYLKNKHVPGSVLCESSSSLGKVIARMWRELPEKEKAGWQRKALEKKAEHKRMYPGYKFCPDRS</sequence>
<keyword evidence="1" id="KW-0238">DNA-binding</keyword>
<dbReference type="GO" id="GO:0003677">
    <property type="term" value="F:DNA binding"/>
    <property type="evidence" value="ECO:0007669"/>
    <property type="project" value="UniProtKB-UniRule"/>
</dbReference>
<dbReference type="CDD" id="cd01389">
    <property type="entry name" value="HMG-box_ROX1-like"/>
    <property type="match status" value="1"/>
</dbReference>
<reference evidence="3" key="1">
    <citation type="submission" date="2020-11" db="EMBL/GenBank/DDBJ databases">
        <authorList>
            <consortium name="DOE Joint Genome Institute"/>
            <person name="Ahrendt S."/>
            <person name="Riley R."/>
            <person name="Andreopoulos W."/>
            <person name="Labutti K."/>
            <person name="Pangilinan J."/>
            <person name="Ruiz-Duenas F.J."/>
            <person name="Barrasa J.M."/>
            <person name="Sanchez-Garcia M."/>
            <person name="Camarero S."/>
            <person name="Miyauchi S."/>
            <person name="Serrano A."/>
            <person name="Linde D."/>
            <person name="Babiker R."/>
            <person name="Drula E."/>
            <person name="Ayuso-Fernandez I."/>
            <person name="Pacheco R."/>
            <person name="Padilla G."/>
            <person name="Ferreira P."/>
            <person name="Barriuso J."/>
            <person name="Kellner H."/>
            <person name="Castanera R."/>
            <person name="Alfaro M."/>
            <person name="Ramirez L."/>
            <person name="Pisabarro A.G."/>
            <person name="Kuo A."/>
            <person name="Tritt A."/>
            <person name="Lipzen A."/>
            <person name="He G."/>
            <person name="Yan M."/>
            <person name="Ng V."/>
            <person name="Cullen D."/>
            <person name="Martin F."/>
            <person name="Rosso M.-N."/>
            <person name="Henrissat B."/>
            <person name="Hibbett D."/>
            <person name="Martinez A.T."/>
            <person name="Grigoriev I.V."/>
        </authorList>
    </citation>
    <scope>NUCLEOTIDE SEQUENCE</scope>
    <source>
        <strain evidence="3">AH 40177</strain>
    </source>
</reference>
<evidence type="ECO:0000256" key="1">
    <source>
        <dbReference type="PROSITE-ProRule" id="PRU00267"/>
    </source>
</evidence>
<dbReference type="EMBL" id="JADNRY010000025">
    <property type="protein sequence ID" value="KAF9072245.1"/>
    <property type="molecule type" value="Genomic_DNA"/>
</dbReference>
<accession>A0A9P5Q1G5</accession>
<keyword evidence="4" id="KW-1185">Reference proteome</keyword>
<feature type="non-terminal residue" evidence="3">
    <location>
        <position position="1"/>
    </location>
</feature>
<dbReference type="GO" id="GO:0005634">
    <property type="term" value="C:nucleus"/>
    <property type="evidence" value="ECO:0007669"/>
    <property type="project" value="UniProtKB-UniRule"/>
</dbReference>
<name>A0A9P5Q1G5_9AGAR</name>
<protein>
    <recommendedName>
        <fullName evidence="2">HMG box domain-containing protein</fullName>
    </recommendedName>
</protein>
<dbReference type="SMART" id="SM00398">
    <property type="entry name" value="HMG"/>
    <property type="match status" value="1"/>
</dbReference>
<dbReference type="Proteomes" id="UP000772434">
    <property type="component" value="Unassembled WGS sequence"/>
</dbReference>
<gene>
    <name evidence="3" type="ORF">BDP27DRAFT_1147504</name>
</gene>
<evidence type="ECO:0000313" key="4">
    <source>
        <dbReference type="Proteomes" id="UP000772434"/>
    </source>
</evidence>
<dbReference type="Pfam" id="PF00505">
    <property type="entry name" value="HMG_box"/>
    <property type="match status" value="1"/>
</dbReference>
<dbReference type="AlphaFoldDB" id="A0A9P5Q1G5"/>
<feature type="non-terminal residue" evidence="3">
    <location>
        <position position="78"/>
    </location>
</feature>
<evidence type="ECO:0000259" key="2">
    <source>
        <dbReference type="PROSITE" id="PS50118"/>
    </source>
</evidence>
<organism evidence="3 4">
    <name type="scientific">Rhodocollybia butyracea</name>
    <dbReference type="NCBI Taxonomy" id="206335"/>
    <lineage>
        <taxon>Eukaryota</taxon>
        <taxon>Fungi</taxon>
        <taxon>Dikarya</taxon>
        <taxon>Basidiomycota</taxon>
        <taxon>Agaricomycotina</taxon>
        <taxon>Agaricomycetes</taxon>
        <taxon>Agaricomycetidae</taxon>
        <taxon>Agaricales</taxon>
        <taxon>Marasmiineae</taxon>
        <taxon>Omphalotaceae</taxon>
        <taxon>Rhodocollybia</taxon>
    </lineage>
</organism>
<dbReference type="InterPro" id="IPR009071">
    <property type="entry name" value="HMG_box_dom"/>
</dbReference>
<evidence type="ECO:0000313" key="3">
    <source>
        <dbReference type="EMBL" id="KAF9072245.1"/>
    </source>
</evidence>
<comment type="caution">
    <text evidence="3">The sequence shown here is derived from an EMBL/GenBank/DDBJ whole genome shotgun (WGS) entry which is preliminary data.</text>
</comment>
<dbReference type="InterPro" id="IPR036910">
    <property type="entry name" value="HMG_box_dom_sf"/>
</dbReference>
<dbReference type="PROSITE" id="PS50118">
    <property type="entry name" value="HMG_BOX_2"/>
    <property type="match status" value="1"/>
</dbReference>
<feature type="DNA-binding region" description="HMG box" evidence="1">
    <location>
        <begin position="2"/>
        <end position="72"/>
    </location>
</feature>
<dbReference type="SUPFAM" id="SSF47095">
    <property type="entry name" value="HMG-box"/>
    <property type="match status" value="1"/>
</dbReference>
<dbReference type="OrthoDB" id="6247875at2759"/>
<keyword evidence="1" id="KW-0539">Nucleus</keyword>
<dbReference type="Gene3D" id="1.10.30.10">
    <property type="entry name" value="High mobility group box domain"/>
    <property type="match status" value="1"/>
</dbReference>
<feature type="domain" description="HMG box" evidence="2">
    <location>
        <begin position="2"/>
        <end position="72"/>
    </location>
</feature>
<proteinExistence type="predicted"/>